<dbReference type="AlphaFoldDB" id="A0AAW8CMD6"/>
<organism evidence="2 3">
    <name type="scientific">Pasteurella atlantica</name>
    <dbReference type="NCBI Taxonomy" id="2827233"/>
    <lineage>
        <taxon>Bacteria</taxon>
        <taxon>Pseudomonadati</taxon>
        <taxon>Pseudomonadota</taxon>
        <taxon>Gammaproteobacteria</taxon>
        <taxon>Pasteurellales</taxon>
        <taxon>Pasteurellaceae</taxon>
        <taxon>Pasteurella</taxon>
    </lineage>
</organism>
<keyword evidence="1" id="KW-0732">Signal</keyword>
<name>A0AAW8CMD6_9PAST</name>
<proteinExistence type="predicted"/>
<dbReference type="InterPro" id="IPR009560">
    <property type="entry name" value="DUF1176"/>
</dbReference>
<dbReference type="Pfam" id="PF06674">
    <property type="entry name" value="DUF1176"/>
    <property type="match status" value="1"/>
</dbReference>
<evidence type="ECO:0000313" key="3">
    <source>
        <dbReference type="Proteomes" id="UP001230466"/>
    </source>
</evidence>
<gene>
    <name evidence="2" type="ORF">QJU78_03160</name>
</gene>
<evidence type="ECO:0000256" key="1">
    <source>
        <dbReference type="SAM" id="SignalP"/>
    </source>
</evidence>
<dbReference type="EMBL" id="JASAYJ010000005">
    <property type="protein sequence ID" value="MDP8186781.1"/>
    <property type="molecule type" value="Genomic_DNA"/>
</dbReference>
<protein>
    <submittedName>
        <fullName evidence="2">DUF1176 domain-containing protein</fullName>
    </submittedName>
</protein>
<feature type="chain" id="PRO_5043353305" evidence="1">
    <location>
        <begin position="21"/>
        <end position="342"/>
    </location>
</feature>
<feature type="signal peptide" evidence="1">
    <location>
        <begin position="1"/>
        <end position="20"/>
    </location>
</feature>
<dbReference type="Proteomes" id="UP001230466">
    <property type="component" value="Unassembled WGS sequence"/>
</dbReference>
<dbReference type="RefSeq" id="WP_211597438.1">
    <property type="nucleotide sequence ID" value="NZ_JAGRQI010000005.1"/>
</dbReference>
<evidence type="ECO:0000313" key="2">
    <source>
        <dbReference type="EMBL" id="MDP8186781.1"/>
    </source>
</evidence>
<reference evidence="2" key="1">
    <citation type="journal article" date="2023" name="Front. Microbiol.">
        <title>Phylogeography and host specificity of Pasteurellaceae pathogenic to sea-farmed fish in the north-east Atlantic.</title>
        <authorList>
            <person name="Gulla S."/>
            <person name="Colquhoun D.J."/>
            <person name="Olsen A.B."/>
            <person name="Spilsberg B."/>
            <person name="Lagesen K."/>
            <person name="Aakesson C.P."/>
            <person name="Strom S."/>
            <person name="Manji F."/>
            <person name="Birkbeck T.H."/>
            <person name="Nilsen H.K."/>
        </authorList>
    </citation>
    <scope>NUCLEOTIDE SEQUENCE</scope>
    <source>
        <strain evidence="2">VIB1234</strain>
    </source>
</reference>
<comment type="caution">
    <text evidence="2">The sequence shown here is derived from an EMBL/GenBank/DDBJ whole genome shotgun (WGS) entry which is preliminary data.</text>
</comment>
<sequence length="342" mass="38402">MKIIQSLLVLLCFFSPTTMANELSDETTKEMPNFQHKDWELACDNTGTCRAAGYNPESEYEYLVSVMLTRKAGNKQKISAEIQFSTIAYDGRNTCPREVYFGINRKGQGHIRLSKACTGKLNKKQTQALLNALKKVSVIKFGTKKDTFTLSDKGATAVLLKMDEYQKRIGKPSALIKKGKSKEAVLQPKAKPIITIPVMPKAKKHLTFGLLKSNLKKQLNTIPCDFVEKNTDIWAYDLNDKKSLLQIPCMMAAYNYSDYYVVVDKQLNEVQASVGEGNGYENGIISGHWKGRGIGDCWYTTEYAWSGKKFVLSQDSYTGMCRGFPGGAWDLPSYVSEIKRLK</sequence>
<accession>A0AAW8CMD6</accession>